<dbReference type="EC" id="2.3.2.16" evidence="8"/>
<comment type="similarity">
    <text evidence="2">Belongs to the FemABX family.</text>
</comment>
<feature type="domain" description="BioF2-like acetyltransferase" evidence="12">
    <location>
        <begin position="140"/>
        <end position="271"/>
    </location>
</feature>
<evidence type="ECO:0000256" key="2">
    <source>
        <dbReference type="ARBA" id="ARBA00009943"/>
    </source>
</evidence>
<dbReference type="PANTHER" id="PTHR36174:SF1">
    <property type="entry name" value="LIPID II:GLYCINE GLYCYLTRANSFERASE"/>
    <property type="match status" value="1"/>
</dbReference>
<sequence length="335" mass="38334">MEDVYFDERYGRLFEQIENGVAEIFEFRHDAGVIRHLFIKREIPLNLQGRRYYDLVTPYGYGGPQILQCEEGRQAELVAAFEGAFQEYCSSNYVVSEFIRFHPLSGNAEDFRSCYDVAYLRETVGTNLKAYADPVEAEFSKSVRKNIRQALRAGVEYRTTLQPTDLSGFKSIYYQTMERNGADAFYYFADDYFNRLMELLGEHVLLIEVLFEGRVIGAAVNLVFNNLAHTHLSGHLSEFNRLAPASVLYYALALWGKAHGIDLIHGGGGRTNEADDSLLQFKKGFGAQSGFKFHAGRKIWNREVYQELCVRMNVPANTEYFPAYRSVPINEFNCV</sequence>
<evidence type="ECO:0000256" key="11">
    <source>
        <dbReference type="ARBA" id="ARBA00048654"/>
    </source>
</evidence>
<reference evidence="14" key="1">
    <citation type="journal article" date="2019" name="Int. J. Syst. Evol. Microbiol.">
        <title>The Global Catalogue of Microorganisms (GCM) 10K type strain sequencing project: providing services to taxonomists for standard genome sequencing and annotation.</title>
        <authorList>
            <consortium name="The Broad Institute Genomics Platform"/>
            <consortium name="The Broad Institute Genome Sequencing Center for Infectious Disease"/>
            <person name="Wu L."/>
            <person name="Ma J."/>
        </authorList>
    </citation>
    <scope>NUCLEOTIDE SEQUENCE [LARGE SCALE GENOMIC DNA]</scope>
    <source>
        <strain evidence="14">CGMCC 1.15475</strain>
    </source>
</reference>
<keyword evidence="6 13" id="KW-0012">Acyltransferase</keyword>
<keyword evidence="4" id="KW-0133">Cell shape</keyword>
<dbReference type="InterPro" id="IPR050644">
    <property type="entry name" value="PG_Glycine_Bridge_Synth"/>
</dbReference>
<dbReference type="RefSeq" id="WP_204893810.1">
    <property type="nucleotide sequence ID" value="NZ_JBHUFW010000021.1"/>
</dbReference>
<dbReference type="PANTHER" id="PTHR36174">
    <property type="entry name" value="LIPID II:GLYCINE GLYCYLTRANSFERASE"/>
    <property type="match status" value="1"/>
</dbReference>
<keyword evidence="3 13" id="KW-0808">Transferase</keyword>
<evidence type="ECO:0000256" key="6">
    <source>
        <dbReference type="ARBA" id="ARBA00023315"/>
    </source>
</evidence>
<keyword evidence="14" id="KW-1185">Reference proteome</keyword>
<comment type="caution">
    <text evidence="13">The sequence shown here is derived from an EMBL/GenBank/DDBJ whole genome shotgun (WGS) entry which is preliminary data.</text>
</comment>
<dbReference type="SUPFAM" id="SSF55729">
    <property type="entry name" value="Acyl-CoA N-acyltransferases (Nat)"/>
    <property type="match status" value="1"/>
</dbReference>
<evidence type="ECO:0000256" key="1">
    <source>
        <dbReference type="ARBA" id="ARBA00004496"/>
    </source>
</evidence>
<evidence type="ECO:0000256" key="4">
    <source>
        <dbReference type="ARBA" id="ARBA00022960"/>
    </source>
</evidence>
<proteinExistence type="inferred from homology"/>
<dbReference type="InterPro" id="IPR016181">
    <property type="entry name" value="Acyl_CoA_acyltransferase"/>
</dbReference>
<evidence type="ECO:0000256" key="8">
    <source>
        <dbReference type="ARBA" id="ARBA00039074"/>
    </source>
</evidence>
<dbReference type="InterPro" id="IPR003447">
    <property type="entry name" value="FEMABX"/>
</dbReference>
<evidence type="ECO:0000256" key="10">
    <source>
        <dbReference type="ARBA" id="ARBA00042933"/>
    </source>
</evidence>
<dbReference type="PROSITE" id="PS51191">
    <property type="entry name" value="FEMABX"/>
    <property type="match status" value="1"/>
</dbReference>
<evidence type="ECO:0000259" key="12">
    <source>
        <dbReference type="Pfam" id="PF13480"/>
    </source>
</evidence>
<dbReference type="EMBL" id="JBHUFW010000021">
    <property type="protein sequence ID" value="MFD1864613.1"/>
    <property type="molecule type" value="Genomic_DNA"/>
</dbReference>
<comment type="subcellular location">
    <subcellularLocation>
        <location evidence="1">Cytoplasm</location>
    </subcellularLocation>
</comment>
<name>A0ABW4QM12_9BACL</name>
<dbReference type="Proteomes" id="UP001597273">
    <property type="component" value="Unassembled WGS sequence"/>
</dbReference>
<dbReference type="InterPro" id="IPR038740">
    <property type="entry name" value="BioF2-like_GNAT_dom"/>
</dbReference>
<accession>A0ABW4QM12</accession>
<protein>
    <recommendedName>
        <fullName evidence="9">Lipid II:glycine glycyltransferase</fullName>
        <ecNumber evidence="8">2.3.2.16</ecNumber>
    </recommendedName>
    <alternativeName>
        <fullName evidence="10">Factor essential for expression of methicillin resistance X</fullName>
    </alternativeName>
</protein>
<comment type="catalytic activity">
    <reaction evidence="11">
        <text>beta-D-GlcNAc-(1-&gt;4)-Mur2Ac(oyl-L-Ala-D-isoglutaminyl-L-Lys-D-Ala-D-Ala)-di-trans,octa-cis-undecaprenyl diphosphate + glycyl-tRNA(Gly) = beta-D-GlcNAc-(1-&gt;4)-Mur2Ac(oyl-L-Ala-D-isoglutaminyl-L-Lys-(N(6)-Gly)-D-Ala-D-Ala)-di-trans,octa-cis-undecaprenyl diphosphate + tRNA(Gly) + H(+)</text>
        <dbReference type="Rhea" id="RHEA:30435"/>
        <dbReference type="Rhea" id="RHEA-COMP:9664"/>
        <dbReference type="Rhea" id="RHEA-COMP:9683"/>
        <dbReference type="ChEBI" id="CHEBI:15378"/>
        <dbReference type="ChEBI" id="CHEBI:62233"/>
        <dbReference type="ChEBI" id="CHEBI:62234"/>
        <dbReference type="ChEBI" id="CHEBI:78442"/>
        <dbReference type="ChEBI" id="CHEBI:78522"/>
        <dbReference type="EC" id="2.3.2.16"/>
    </reaction>
</comment>
<evidence type="ECO:0000256" key="7">
    <source>
        <dbReference type="ARBA" id="ARBA00023316"/>
    </source>
</evidence>
<keyword evidence="5" id="KW-0573">Peptidoglycan synthesis</keyword>
<dbReference type="Gene3D" id="3.40.630.30">
    <property type="match status" value="1"/>
</dbReference>
<evidence type="ECO:0000313" key="14">
    <source>
        <dbReference type="Proteomes" id="UP001597273"/>
    </source>
</evidence>
<dbReference type="Pfam" id="PF13480">
    <property type="entry name" value="Acetyltransf_6"/>
    <property type="match status" value="1"/>
</dbReference>
<evidence type="ECO:0000256" key="3">
    <source>
        <dbReference type="ARBA" id="ARBA00022679"/>
    </source>
</evidence>
<evidence type="ECO:0000313" key="13">
    <source>
        <dbReference type="EMBL" id="MFD1864613.1"/>
    </source>
</evidence>
<keyword evidence="7" id="KW-0961">Cell wall biogenesis/degradation</keyword>
<dbReference type="GO" id="GO:0016746">
    <property type="term" value="F:acyltransferase activity"/>
    <property type="evidence" value="ECO:0007669"/>
    <property type="project" value="UniProtKB-KW"/>
</dbReference>
<organism evidence="13 14">
    <name type="scientific">Planococcus chinensis</name>
    <dbReference type="NCBI Taxonomy" id="272917"/>
    <lineage>
        <taxon>Bacteria</taxon>
        <taxon>Bacillati</taxon>
        <taxon>Bacillota</taxon>
        <taxon>Bacilli</taxon>
        <taxon>Bacillales</taxon>
        <taxon>Caryophanaceae</taxon>
        <taxon>Planococcus</taxon>
    </lineage>
</organism>
<gene>
    <name evidence="13" type="ORF">ACFSDB_17095</name>
</gene>
<evidence type="ECO:0000256" key="9">
    <source>
        <dbReference type="ARBA" id="ARBA00040679"/>
    </source>
</evidence>
<evidence type="ECO:0000256" key="5">
    <source>
        <dbReference type="ARBA" id="ARBA00022984"/>
    </source>
</evidence>